<organism evidence="1 2">
    <name type="scientific">Wickerhamomyces pijperi</name>
    <name type="common">Yeast</name>
    <name type="synonym">Pichia pijperi</name>
    <dbReference type="NCBI Taxonomy" id="599730"/>
    <lineage>
        <taxon>Eukaryota</taxon>
        <taxon>Fungi</taxon>
        <taxon>Dikarya</taxon>
        <taxon>Ascomycota</taxon>
        <taxon>Saccharomycotina</taxon>
        <taxon>Saccharomycetes</taxon>
        <taxon>Phaffomycetales</taxon>
        <taxon>Wickerhamomycetaceae</taxon>
        <taxon>Wickerhamomyces</taxon>
    </lineage>
</organism>
<comment type="caution">
    <text evidence="1">The sequence shown here is derived from an EMBL/GenBank/DDBJ whole genome shotgun (WGS) entry which is preliminary data.</text>
</comment>
<dbReference type="AlphaFoldDB" id="A0A9P8TLS8"/>
<dbReference type="Proteomes" id="UP000774326">
    <property type="component" value="Unassembled WGS sequence"/>
</dbReference>
<proteinExistence type="predicted"/>
<reference evidence="1" key="2">
    <citation type="submission" date="2021-01" db="EMBL/GenBank/DDBJ databases">
        <authorList>
            <person name="Schikora-Tamarit M.A."/>
        </authorList>
    </citation>
    <scope>NUCLEOTIDE SEQUENCE</scope>
    <source>
        <strain evidence="1">CBS2887</strain>
    </source>
</reference>
<keyword evidence="2" id="KW-1185">Reference proteome</keyword>
<evidence type="ECO:0000313" key="2">
    <source>
        <dbReference type="Proteomes" id="UP000774326"/>
    </source>
</evidence>
<sequence>MSLSPIENIWPSSALSTHGNFYIKFQAPLMNLNAGHQIRMTKLFPHTYQNRSLLHEDSGAKSQALAKINSRLIDSFVLLHQELLLLCWLEKYEFARESERNENFEPFYKSLVANVANFETVDLEFGLHTSLTAPTRMNYWFCMNEAYYMLFSDLHLTDLKDKMRFKYLDFNVRDRNAIIQNKIAENRRFRELLNRVISINRYPDPEVLYHRFPGKKYYREYTIFGDHWIDSVKDHPLVSKVPERGFLDDEVLIESLEIIIEGNLLDRTAEAYYIVKKCFAGFDTIVRQTGIDYG</sequence>
<name>A0A9P8TLS8_WICPI</name>
<evidence type="ECO:0000313" key="1">
    <source>
        <dbReference type="EMBL" id="KAH3683434.1"/>
    </source>
</evidence>
<accession>A0A9P8TLS8</accession>
<dbReference type="EMBL" id="JAEUBG010003130">
    <property type="protein sequence ID" value="KAH3683434.1"/>
    <property type="molecule type" value="Genomic_DNA"/>
</dbReference>
<protein>
    <submittedName>
        <fullName evidence="1">Uncharacterized protein</fullName>
    </submittedName>
</protein>
<gene>
    <name evidence="1" type="ORF">WICPIJ_005591</name>
</gene>
<reference evidence="1" key="1">
    <citation type="journal article" date="2021" name="Open Biol.">
        <title>Shared evolutionary footprints suggest mitochondrial oxidative damage underlies multiple complex I losses in fungi.</title>
        <authorList>
            <person name="Schikora-Tamarit M.A."/>
            <person name="Marcet-Houben M."/>
            <person name="Nosek J."/>
            <person name="Gabaldon T."/>
        </authorList>
    </citation>
    <scope>NUCLEOTIDE SEQUENCE</scope>
    <source>
        <strain evidence="1">CBS2887</strain>
    </source>
</reference>